<dbReference type="GO" id="GO:0003887">
    <property type="term" value="F:DNA-directed DNA polymerase activity"/>
    <property type="evidence" value="ECO:0007669"/>
    <property type="project" value="InterPro"/>
</dbReference>
<dbReference type="AlphaFoldDB" id="A0A9D7FE61"/>
<dbReference type="Pfam" id="PF04364">
    <property type="entry name" value="DNA_pol3_chi"/>
    <property type="match status" value="1"/>
</dbReference>
<dbReference type="GO" id="GO:0032298">
    <property type="term" value="P:positive regulation of DNA-templated DNA replication initiation"/>
    <property type="evidence" value="ECO:0007669"/>
    <property type="project" value="TreeGrafter"/>
</dbReference>
<reference evidence="1" key="1">
    <citation type="submission" date="2020-10" db="EMBL/GenBank/DDBJ databases">
        <title>Connecting structure to function with the recovery of over 1000 high-quality activated sludge metagenome-assembled genomes encoding full-length rRNA genes using long-read sequencing.</title>
        <authorList>
            <person name="Singleton C.M."/>
            <person name="Petriglieri F."/>
            <person name="Kristensen J.M."/>
            <person name="Kirkegaard R.H."/>
            <person name="Michaelsen T.Y."/>
            <person name="Andersen M.H."/>
            <person name="Karst S.M."/>
            <person name="Dueholm M.S."/>
            <person name="Nielsen P.H."/>
            <person name="Albertsen M."/>
        </authorList>
    </citation>
    <scope>NUCLEOTIDE SEQUENCE</scope>
    <source>
        <strain evidence="1">EsbW_18-Q3-R4-48_MAXAC.044</strain>
    </source>
</reference>
<evidence type="ECO:0000313" key="1">
    <source>
        <dbReference type="EMBL" id="MBK7423171.1"/>
    </source>
</evidence>
<protein>
    <submittedName>
        <fullName evidence="1">DNA polymerase III subunit chi</fullName>
    </submittedName>
</protein>
<dbReference type="PANTHER" id="PTHR38767">
    <property type="entry name" value="DNA POLYMERASE III SUBUNIT CHI"/>
    <property type="match status" value="1"/>
</dbReference>
<organism evidence="1 2">
    <name type="scientific">Candidatus Propionivibrio dominans</name>
    <dbReference type="NCBI Taxonomy" id="2954373"/>
    <lineage>
        <taxon>Bacteria</taxon>
        <taxon>Pseudomonadati</taxon>
        <taxon>Pseudomonadota</taxon>
        <taxon>Betaproteobacteria</taxon>
        <taxon>Rhodocyclales</taxon>
        <taxon>Rhodocyclaceae</taxon>
        <taxon>Propionivibrio</taxon>
    </lineage>
</organism>
<sequence>MTQIFFYHNAAERIAAAVALIGKACLQKKSLLVYAPDAEVAGLLDRHLWMHPPGGFIPHVRSDSPLAAETPVLIADTLDADDLQSFSHNERLFNLSAEIPPGFARFTSVIEVVGQQDAERLAARERVRFYKDRGYEIKYFDLSEKH</sequence>
<dbReference type="GO" id="GO:0003677">
    <property type="term" value="F:DNA binding"/>
    <property type="evidence" value="ECO:0007669"/>
    <property type="project" value="InterPro"/>
</dbReference>
<name>A0A9D7FE61_9RHOO</name>
<dbReference type="GO" id="GO:0006260">
    <property type="term" value="P:DNA replication"/>
    <property type="evidence" value="ECO:0007669"/>
    <property type="project" value="InterPro"/>
</dbReference>
<evidence type="ECO:0000313" key="2">
    <source>
        <dbReference type="Proteomes" id="UP000886602"/>
    </source>
</evidence>
<dbReference type="SUPFAM" id="SSF102400">
    <property type="entry name" value="DNA polymerase III chi subunit"/>
    <property type="match status" value="1"/>
</dbReference>
<dbReference type="InterPro" id="IPR036768">
    <property type="entry name" value="PolIII_chi_sf"/>
</dbReference>
<gene>
    <name evidence="1" type="ORF">IPJ48_08770</name>
</gene>
<comment type="caution">
    <text evidence="1">The sequence shown here is derived from an EMBL/GenBank/DDBJ whole genome shotgun (WGS) entry which is preliminary data.</text>
</comment>
<accession>A0A9D7FE61</accession>
<dbReference type="EMBL" id="JADJNC010000011">
    <property type="protein sequence ID" value="MBK7423171.1"/>
    <property type="molecule type" value="Genomic_DNA"/>
</dbReference>
<proteinExistence type="predicted"/>
<dbReference type="Gene3D" id="3.40.50.10110">
    <property type="entry name" value="DNA polymerase III subunit chi"/>
    <property type="match status" value="1"/>
</dbReference>
<dbReference type="Proteomes" id="UP000886602">
    <property type="component" value="Unassembled WGS sequence"/>
</dbReference>
<dbReference type="PANTHER" id="PTHR38767:SF1">
    <property type="entry name" value="DNA POLYMERASE III SUBUNIT CHI"/>
    <property type="match status" value="1"/>
</dbReference>
<dbReference type="InterPro" id="IPR007459">
    <property type="entry name" value="DNA_pol3_chi"/>
</dbReference>